<keyword evidence="5 8" id="KW-0812">Transmembrane</keyword>
<feature type="transmembrane region" description="Helical" evidence="8">
    <location>
        <begin position="12"/>
        <end position="32"/>
    </location>
</feature>
<dbReference type="Proteomes" id="UP000182771">
    <property type="component" value="Unassembled WGS sequence"/>
</dbReference>
<evidence type="ECO:0000256" key="8">
    <source>
        <dbReference type="SAM" id="Phobius"/>
    </source>
</evidence>
<dbReference type="Gene3D" id="1.10.287.130">
    <property type="match status" value="1"/>
</dbReference>
<dbReference type="PANTHER" id="PTHR45436">
    <property type="entry name" value="SENSOR HISTIDINE KINASE YKOH"/>
    <property type="match status" value="1"/>
</dbReference>
<comment type="catalytic activity">
    <reaction evidence="1">
        <text>ATP + protein L-histidine = ADP + protein N-phospho-L-histidine.</text>
        <dbReference type="EC" id="2.7.13.3"/>
    </reaction>
</comment>
<dbReference type="InterPro" id="IPR003661">
    <property type="entry name" value="HisK_dim/P_dom"/>
</dbReference>
<feature type="transmembrane region" description="Helical" evidence="8">
    <location>
        <begin position="137"/>
        <end position="160"/>
    </location>
</feature>
<protein>
    <recommendedName>
        <fullName evidence="2">histidine kinase</fullName>
        <ecNumber evidence="2">2.7.13.3</ecNumber>
    </recommendedName>
</protein>
<dbReference type="InterPro" id="IPR036097">
    <property type="entry name" value="HisK_dim/P_sf"/>
</dbReference>
<gene>
    <name evidence="10" type="ORF">SAMN05444420_101159</name>
</gene>
<dbReference type="InterPro" id="IPR003594">
    <property type="entry name" value="HATPase_dom"/>
</dbReference>
<sequence>MSVSLKNYTLRQVALAFLPIMVVWLVVIYIFISEEVYDNVDDGLKDRKKEIIALSKEYPERILSVSEYGIGQFRIRPAQGKVSKKNSINNEFLYEPSGDEKELYRVLKTGFCDDQDRCYTLEIRTSTVEEDDLMANLAIGIGVLYLVLVVSMYIIHLLFIRRVWKPFNTLLHNINAYELGNRQGVVPITTQVREFAQLNETIQRMWHRTETIFDQQRTFIGNAAHELQTPIAITINKLELLMEDETLSQAQLQQLSEAKASLTRMATLNKSLLTLARIENRQYEEVSPICFASLLRTLIEEYQDLIAFKEITLSITEKSPFSVQMNKDLAVILLSNLLRNAIKYTYPKGKILIEIDKHVFSIANEGKPTPLDADKIFKRFHKGEQDSTSTGLGLAIVKSIVDLYQHIRLQYVYKEEKHTFLIVNG</sequence>
<dbReference type="InterPro" id="IPR005467">
    <property type="entry name" value="His_kinase_dom"/>
</dbReference>
<proteinExistence type="predicted"/>
<dbReference type="PANTHER" id="PTHR45436:SF5">
    <property type="entry name" value="SENSOR HISTIDINE KINASE TRCS"/>
    <property type="match status" value="1"/>
</dbReference>
<evidence type="ECO:0000256" key="6">
    <source>
        <dbReference type="ARBA" id="ARBA00022777"/>
    </source>
</evidence>
<dbReference type="PROSITE" id="PS50109">
    <property type="entry name" value="HIS_KIN"/>
    <property type="match status" value="1"/>
</dbReference>
<dbReference type="InterPro" id="IPR050428">
    <property type="entry name" value="TCS_sensor_his_kinase"/>
</dbReference>
<reference evidence="10 11" key="1">
    <citation type="submission" date="2016-10" db="EMBL/GenBank/DDBJ databases">
        <authorList>
            <person name="Varghese N."/>
            <person name="Submissions S."/>
        </authorList>
    </citation>
    <scope>NUCLEOTIDE SEQUENCE [LARGE SCALE GENOMIC DNA]</scope>
    <source>
        <strain evidence="10 11">DSM 11449</strain>
    </source>
</reference>
<dbReference type="AlphaFoldDB" id="A0A1H2QHG3"/>
<dbReference type="InterPro" id="IPR036890">
    <property type="entry name" value="HATPase_C_sf"/>
</dbReference>
<name>A0A1H2QHG3_9FLAO</name>
<dbReference type="SUPFAM" id="SSF55874">
    <property type="entry name" value="ATPase domain of HSP90 chaperone/DNA topoisomerase II/histidine kinase"/>
    <property type="match status" value="1"/>
</dbReference>
<feature type="domain" description="Histidine kinase" evidence="9">
    <location>
        <begin position="222"/>
        <end position="425"/>
    </location>
</feature>
<evidence type="ECO:0000259" key="9">
    <source>
        <dbReference type="PROSITE" id="PS50109"/>
    </source>
</evidence>
<dbReference type="SUPFAM" id="SSF47384">
    <property type="entry name" value="Homodimeric domain of signal transducing histidine kinase"/>
    <property type="match status" value="1"/>
</dbReference>
<dbReference type="EMBL" id="FNND01000001">
    <property type="protein sequence ID" value="SDW06657.1"/>
    <property type="molecule type" value="Genomic_DNA"/>
</dbReference>
<evidence type="ECO:0000256" key="7">
    <source>
        <dbReference type="ARBA" id="ARBA00022989"/>
    </source>
</evidence>
<evidence type="ECO:0000256" key="2">
    <source>
        <dbReference type="ARBA" id="ARBA00012438"/>
    </source>
</evidence>
<dbReference type="GO" id="GO:0005886">
    <property type="term" value="C:plasma membrane"/>
    <property type="evidence" value="ECO:0007669"/>
    <property type="project" value="TreeGrafter"/>
</dbReference>
<dbReference type="GO" id="GO:0000155">
    <property type="term" value="F:phosphorelay sensor kinase activity"/>
    <property type="evidence" value="ECO:0007669"/>
    <property type="project" value="InterPro"/>
</dbReference>
<dbReference type="RefSeq" id="WP_016419469.1">
    <property type="nucleotide sequence ID" value="NZ_FNND01000001.1"/>
</dbReference>
<keyword evidence="6 10" id="KW-0418">Kinase</keyword>
<accession>A0A1H2QHG3</accession>
<evidence type="ECO:0000256" key="3">
    <source>
        <dbReference type="ARBA" id="ARBA00022553"/>
    </source>
</evidence>
<keyword evidence="3" id="KW-0597">Phosphoprotein</keyword>
<dbReference type="SMART" id="SM00387">
    <property type="entry name" value="HATPase_c"/>
    <property type="match status" value="1"/>
</dbReference>
<dbReference type="EC" id="2.7.13.3" evidence="2"/>
<dbReference type="GeneID" id="85017967"/>
<dbReference type="SMART" id="SM00388">
    <property type="entry name" value="HisKA"/>
    <property type="match status" value="1"/>
</dbReference>
<evidence type="ECO:0000256" key="4">
    <source>
        <dbReference type="ARBA" id="ARBA00022679"/>
    </source>
</evidence>
<evidence type="ECO:0000256" key="1">
    <source>
        <dbReference type="ARBA" id="ARBA00000085"/>
    </source>
</evidence>
<dbReference type="Pfam" id="PF02518">
    <property type="entry name" value="HATPase_c"/>
    <property type="match status" value="1"/>
</dbReference>
<dbReference type="CDD" id="cd00082">
    <property type="entry name" value="HisKA"/>
    <property type="match status" value="1"/>
</dbReference>
<evidence type="ECO:0000313" key="11">
    <source>
        <dbReference type="Proteomes" id="UP000182771"/>
    </source>
</evidence>
<evidence type="ECO:0000313" key="10">
    <source>
        <dbReference type="EMBL" id="SDW06657.1"/>
    </source>
</evidence>
<keyword evidence="4" id="KW-0808">Transferase</keyword>
<dbReference type="Gene3D" id="3.30.565.10">
    <property type="entry name" value="Histidine kinase-like ATPase, C-terminal domain"/>
    <property type="match status" value="1"/>
</dbReference>
<keyword evidence="7 8" id="KW-1133">Transmembrane helix</keyword>
<dbReference type="Pfam" id="PF00512">
    <property type="entry name" value="HisKA"/>
    <property type="match status" value="1"/>
</dbReference>
<dbReference type="OrthoDB" id="1522504at2"/>
<evidence type="ECO:0000256" key="5">
    <source>
        <dbReference type="ARBA" id="ARBA00022692"/>
    </source>
</evidence>
<organism evidence="10 11">
    <name type="scientific">Capnocytophaga granulosa</name>
    <dbReference type="NCBI Taxonomy" id="45242"/>
    <lineage>
        <taxon>Bacteria</taxon>
        <taxon>Pseudomonadati</taxon>
        <taxon>Bacteroidota</taxon>
        <taxon>Flavobacteriia</taxon>
        <taxon>Flavobacteriales</taxon>
        <taxon>Flavobacteriaceae</taxon>
        <taxon>Capnocytophaga</taxon>
    </lineage>
</organism>
<keyword evidence="11" id="KW-1185">Reference proteome</keyword>
<comment type="caution">
    <text evidence="10">The sequence shown here is derived from an EMBL/GenBank/DDBJ whole genome shotgun (WGS) entry which is preliminary data.</text>
</comment>
<keyword evidence="8" id="KW-0472">Membrane</keyword>